<keyword evidence="3" id="KW-1185">Reference proteome</keyword>
<protein>
    <submittedName>
        <fullName evidence="2">Putative Flp pilus-assembly TadE/G-like protein</fullName>
    </submittedName>
</protein>
<evidence type="ECO:0000259" key="1">
    <source>
        <dbReference type="Pfam" id="PF09977"/>
    </source>
</evidence>
<dbReference type="EMBL" id="SOBT01000012">
    <property type="protein sequence ID" value="TDU24254.1"/>
    <property type="molecule type" value="Genomic_DNA"/>
</dbReference>
<dbReference type="Proteomes" id="UP000295341">
    <property type="component" value="Unassembled WGS sequence"/>
</dbReference>
<accession>A0A4R7NT49</accession>
<evidence type="ECO:0000313" key="3">
    <source>
        <dbReference type="Proteomes" id="UP000295341"/>
    </source>
</evidence>
<gene>
    <name evidence="2" type="ORF">DFR24_4519</name>
</gene>
<dbReference type="InterPro" id="IPR018705">
    <property type="entry name" value="DUF2134_membrane"/>
</dbReference>
<name>A0A4R7NT49_9GAMM</name>
<dbReference type="AlphaFoldDB" id="A0A4R7NT49"/>
<evidence type="ECO:0000313" key="2">
    <source>
        <dbReference type="EMBL" id="TDU24254.1"/>
    </source>
</evidence>
<reference evidence="2 3" key="1">
    <citation type="submission" date="2019-03" db="EMBL/GenBank/DDBJ databases">
        <title>Genomic Encyclopedia of Type Strains, Phase IV (KMG-IV): sequencing the most valuable type-strain genomes for metagenomic binning, comparative biology and taxonomic classification.</title>
        <authorList>
            <person name="Goeker M."/>
        </authorList>
    </citation>
    <scope>NUCLEOTIDE SEQUENCE [LARGE SCALE GENOMIC DNA]</scope>
    <source>
        <strain evidence="2 3">DSM 26377</strain>
    </source>
</reference>
<proteinExistence type="predicted"/>
<organism evidence="2 3">
    <name type="scientific">Panacagrimonas perspica</name>
    <dbReference type="NCBI Taxonomy" id="381431"/>
    <lineage>
        <taxon>Bacteria</taxon>
        <taxon>Pseudomonadati</taxon>
        <taxon>Pseudomonadota</taxon>
        <taxon>Gammaproteobacteria</taxon>
        <taxon>Nevskiales</taxon>
        <taxon>Nevskiaceae</taxon>
        <taxon>Panacagrimonas</taxon>
    </lineage>
</organism>
<dbReference type="Pfam" id="PF09977">
    <property type="entry name" value="Tad_C"/>
    <property type="match status" value="1"/>
</dbReference>
<feature type="domain" description="DUF2134" evidence="1">
    <location>
        <begin position="30"/>
        <end position="112"/>
    </location>
</feature>
<sequence length="613" mass="63170">MVILLGLIDLGFLYYYKREYQKAADLAALAGARHLPTGCNAAQLAGIDSANANLGQHTGTPAIQCGVWKASTTPSFTLAGPGVNPTAVRAVILGSAPSFFLPARNLSAEAVATANRRTAALNLRSTIASVNTSKSQTLNALFGNLLGGSVSLSVGAWNGLLNTDVQLLDYLDALAVNLGVQAGNYDALLQTNASVGQLVDAAIDLMERGKGTGDIGAALGGLELLRAAIPPGTPLLKLGDLLSIQSGTDTSGLDLPLQVFQMVQAFVQAANSKNAIAATVNLGVANVQVKVLEPPQISAVGDPELARQNPDGVNRIYVRTAQVRTLISVNLPALSGVTGLVNSVLNLLSPITTLLNNVLSLNLVATLSGLLGSLLGIPYEVTDIQVVPGSPRLDISLDAGAGHAKVTNYSCPATGNKQLNTSIETTVADLRIGQLQTNPALPGYIFASNSPPSVGPVPLVDVGIKTCRVFLLVASTCQARRPFAAGGIGLMGQTSVAGAPYTHTFVNPPEIEEEPVYETFTTQNIVNSLASTVSGVQIQMYGPKSGGGLGGLLNLVGAAFNTVKGILEPLIKNLLSPLLDPLVNFLLDTLGLDLAKLEVGGRMSCGGDAALVE</sequence>
<comment type="caution">
    <text evidence="2">The sequence shown here is derived from an EMBL/GenBank/DDBJ whole genome shotgun (WGS) entry which is preliminary data.</text>
</comment>